<comment type="caution">
    <text evidence="1">The sequence shown here is derived from an EMBL/GenBank/DDBJ whole genome shotgun (WGS) entry which is preliminary data.</text>
</comment>
<sequence>MTKTYTDYVNRIALSIPDQFIDVKTGNPLEVSGKIHEQLDYHANNSTLADLLLSALYEYFNPRSTTLKKGANQEILQELSAIKRMIISSYSPASLKSVPNIDQESSNNGTINMKEVDDILDAFGG</sequence>
<reference evidence="1 2" key="1">
    <citation type="submission" date="2021-01" db="EMBL/GenBank/DDBJ databases">
        <title>Genomic Encyclopedia of Type Strains, Phase IV (KMG-IV): sequencing the most valuable type-strain genomes for metagenomic binning, comparative biology and taxonomic classification.</title>
        <authorList>
            <person name="Goeker M."/>
        </authorList>
    </citation>
    <scope>NUCLEOTIDE SEQUENCE [LARGE SCALE GENOMIC DNA]</scope>
    <source>
        <strain evidence="1 2">DSM 25879</strain>
    </source>
</reference>
<name>A0ABS2P537_9BACI</name>
<protein>
    <submittedName>
        <fullName evidence="1">Uncharacterized protein</fullName>
    </submittedName>
</protein>
<organism evidence="1 2">
    <name type="scientific">Sutcliffiella tianshenii</name>
    <dbReference type="NCBI Taxonomy" id="1463404"/>
    <lineage>
        <taxon>Bacteria</taxon>
        <taxon>Bacillati</taxon>
        <taxon>Bacillota</taxon>
        <taxon>Bacilli</taxon>
        <taxon>Bacillales</taxon>
        <taxon>Bacillaceae</taxon>
        <taxon>Sutcliffiella</taxon>
    </lineage>
</organism>
<dbReference type="Proteomes" id="UP000737402">
    <property type="component" value="Unassembled WGS sequence"/>
</dbReference>
<evidence type="ECO:0000313" key="2">
    <source>
        <dbReference type="Proteomes" id="UP000737402"/>
    </source>
</evidence>
<dbReference type="EMBL" id="JAFBED010000013">
    <property type="protein sequence ID" value="MBM7622066.1"/>
    <property type="molecule type" value="Genomic_DNA"/>
</dbReference>
<dbReference type="RefSeq" id="WP_204419302.1">
    <property type="nucleotide sequence ID" value="NZ_JAFBED010000013.1"/>
</dbReference>
<accession>A0ABS2P537</accession>
<proteinExistence type="predicted"/>
<gene>
    <name evidence="1" type="ORF">JOC95_003976</name>
</gene>
<keyword evidence="2" id="KW-1185">Reference proteome</keyword>
<evidence type="ECO:0000313" key="1">
    <source>
        <dbReference type="EMBL" id="MBM7622066.1"/>
    </source>
</evidence>